<dbReference type="Proteomes" id="UP000789525">
    <property type="component" value="Unassembled WGS sequence"/>
</dbReference>
<gene>
    <name evidence="1" type="ORF">ACOLOM_LOCUS8657</name>
</gene>
<comment type="caution">
    <text evidence="1">The sequence shown here is derived from an EMBL/GenBank/DDBJ whole genome shotgun (WGS) entry which is preliminary data.</text>
</comment>
<keyword evidence="2" id="KW-1185">Reference proteome</keyword>
<protein>
    <submittedName>
        <fullName evidence="1">43_t:CDS:1</fullName>
    </submittedName>
</protein>
<organism evidence="1 2">
    <name type="scientific">Acaulospora colombiana</name>
    <dbReference type="NCBI Taxonomy" id="27376"/>
    <lineage>
        <taxon>Eukaryota</taxon>
        <taxon>Fungi</taxon>
        <taxon>Fungi incertae sedis</taxon>
        <taxon>Mucoromycota</taxon>
        <taxon>Glomeromycotina</taxon>
        <taxon>Glomeromycetes</taxon>
        <taxon>Diversisporales</taxon>
        <taxon>Acaulosporaceae</taxon>
        <taxon>Acaulospora</taxon>
    </lineage>
</organism>
<accession>A0ACA9NLH4</accession>
<sequence length="480" mass="51670">MPSVTGKERDATREYNHLHRSHCSQVIDTNLISDSMDARTLVNQFNVDGTTTIEKCTAICFEKSFQYAGVEYGGDADCSNSIAGTGKSVTDGCTMPCSGDSTQICGGGNRINIYEYSGNNMTPSASAPQNVGDWASQGCQMTINKCVNKCFEGGYKYAGLEYANVDTPISLMVSADCSNTVGGSLAQDGCTTPCEGDSSQLCGGGNRLTVYQYMNNDLPTAATLLESYGEWQDQSGARALPTTIGLAQMTVEKCIDACKADGFTVAGLEYASWTVDVAHEYADCGNALPSQAATEGCAMACRGNRNEICGGSTQTAWSIWSRKVTGRVYPAPSPGDVYTYQGCYGDSGNYILPLTDDNSVHHMTLDKCTTACRARGLPVALLGQENYGLNGVVDVRTACACGDKMPFAAKKSDESKCTKVRVYLFPPVGWLWIAHAVSSDLALRRWSTLWGVPLFRYILIQVPTSLDNWREILPLSLKLK</sequence>
<evidence type="ECO:0000313" key="1">
    <source>
        <dbReference type="EMBL" id="CAG8662879.1"/>
    </source>
</evidence>
<name>A0ACA9NLH4_9GLOM</name>
<dbReference type="EMBL" id="CAJVPT010022969">
    <property type="protein sequence ID" value="CAG8662879.1"/>
    <property type="molecule type" value="Genomic_DNA"/>
</dbReference>
<reference evidence="1" key="1">
    <citation type="submission" date="2021-06" db="EMBL/GenBank/DDBJ databases">
        <authorList>
            <person name="Kallberg Y."/>
            <person name="Tangrot J."/>
            <person name="Rosling A."/>
        </authorList>
    </citation>
    <scope>NUCLEOTIDE SEQUENCE</scope>
    <source>
        <strain evidence="1">CL356</strain>
    </source>
</reference>
<proteinExistence type="predicted"/>
<evidence type="ECO:0000313" key="2">
    <source>
        <dbReference type="Proteomes" id="UP000789525"/>
    </source>
</evidence>
<feature type="non-terminal residue" evidence="1">
    <location>
        <position position="480"/>
    </location>
</feature>